<dbReference type="EMBL" id="JAINDJ010000006">
    <property type="protein sequence ID" value="KAG9443864.1"/>
    <property type="molecule type" value="Genomic_DNA"/>
</dbReference>
<evidence type="ECO:0000313" key="4">
    <source>
        <dbReference type="Proteomes" id="UP000825729"/>
    </source>
</evidence>
<dbReference type="Proteomes" id="UP000825729">
    <property type="component" value="Unassembled WGS sequence"/>
</dbReference>
<evidence type="ECO:0008006" key="5">
    <source>
        <dbReference type="Google" id="ProtNLM"/>
    </source>
</evidence>
<feature type="region of interest" description="Disordered" evidence="1">
    <location>
        <begin position="1"/>
        <end position="31"/>
    </location>
</feature>
<dbReference type="PANTHER" id="PTHR36374:SF1">
    <property type="entry name" value="OS01G0969000 PROTEIN"/>
    <property type="match status" value="1"/>
</dbReference>
<comment type="caution">
    <text evidence="3">The sequence shown here is derived from an EMBL/GenBank/DDBJ whole genome shotgun (WGS) entry which is preliminary data.</text>
</comment>
<keyword evidence="2" id="KW-1133">Transmembrane helix</keyword>
<gene>
    <name evidence="3" type="ORF">H6P81_015204</name>
</gene>
<reference evidence="3 4" key="1">
    <citation type="submission" date="2021-07" db="EMBL/GenBank/DDBJ databases">
        <title>The Aristolochia fimbriata genome: insights into angiosperm evolution, floral development and chemical biosynthesis.</title>
        <authorList>
            <person name="Jiao Y."/>
        </authorList>
    </citation>
    <scope>NUCLEOTIDE SEQUENCE [LARGE SCALE GENOMIC DNA]</scope>
    <source>
        <strain evidence="3">IBCAS-2021</strain>
        <tissue evidence="3">Leaf</tissue>
    </source>
</reference>
<keyword evidence="2" id="KW-0812">Transmembrane</keyword>
<protein>
    <recommendedName>
        <fullName evidence="5">ATP synthase F0 subunit 8</fullName>
    </recommendedName>
</protein>
<dbReference type="AlphaFoldDB" id="A0AAV7E5H6"/>
<feature type="transmembrane region" description="Helical" evidence="2">
    <location>
        <begin position="51"/>
        <end position="69"/>
    </location>
</feature>
<accession>A0AAV7E5H6</accession>
<organism evidence="3 4">
    <name type="scientific">Aristolochia fimbriata</name>
    <name type="common">White veined hardy Dutchman's pipe vine</name>
    <dbReference type="NCBI Taxonomy" id="158543"/>
    <lineage>
        <taxon>Eukaryota</taxon>
        <taxon>Viridiplantae</taxon>
        <taxon>Streptophyta</taxon>
        <taxon>Embryophyta</taxon>
        <taxon>Tracheophyta</taxon>
        <taxon>Spermatophyta</taxon>
        <taxon>Magnoliopsida</taxon>
        <taxon>Magnoliidae</taxon>
        <taxon>Piperales</taxon>
        <taxon>Aristolochiaceae</taxon>
        <taxon>Aristolochia</taxon>
    </lineage>
</organism>
<proteinExistence type="predicted"/>
<keyword evidence="2" id="KW-0472">Membrane</keyword>
<name>A0AAV7E5H6_ARIFI</name>
<evidence type="ECO:0000313" key="3">
    <source>
        <dbReference type="EMBL" id="KAG9443864.1"/>
    </source>
</evidence>
<dbReference type="PANTHER" id="PTHR36374">
    <property type="entry name" value="OS01G0969000 PROTEIN"/>
    <property type="match status" value="1"/>
</dbReference>
<keyword evidence="4" id="KW-1185">Reference proteome</keyword>
<evidence type="ECO:0000256" key="1">
    <source>
        <dbReference type="SAM" id="MobiDB-lite"/>
    </source>
</evidence>
<sequence>MDLERPTSDGGNEKSQGPGFVTFPSAKFTEPPPLKLEVEESAEAMSPKNMWQIYALGGFMVLKWLWARWSEKRGRDQSSEEHPTGY</sequence>
<dbReference type="GO" id="GO:0009507">
    <property type="term" value="C:chloroplast"/>
    <property type="evidence" value="ECO:0007669"/>
    <property type="project" value="TreeGrafter"/>
</dbReference>
<evidence type="ECO:0000256" key="2">
    <source>
        <dbReference type="SAM" id="Phobius"/>
    </source>
</evidence>